<evidence type="ECO:0000313" key="6">
    <source>
        <dbReference type="Proteomes" id="UP001549320"/>
    </source>
</evidence>
<evidence type="ECO:0000256" key="2">
    <source>
        <dbReference type="ARBA" id="ARBA00023043"/>
    </source>
</evidence>
<keyword evidence="1" id="KW-0677">Repeat</keyword>
<feature type="compositionally biased region" description="Polar residues" evidence="4">
    <location>
        <begin position="9"/>
        <end position="35"/>
    </location>
</feature>
<evidence type="ECO:0000256" key="3">
    <source>
        <dbReference type="PROSITE-ProRule" id="PRU00023"/>
    </source>
</evidence>
<dbReference type="SUPFAM" id="SSF48403">
    <property type="entry name" value="Ankyrin repeat"/>
    <property type="match status" value="1"/>
</dbReference>
<dbReference type="SMART" id="SM00248">
    <property type="entry name" value="ANK"/>
    <property type="match status" value="3"/>
</dbReference>
<dbReference type="PROSITE" id="PS50297">
    <property type="entry name" value="ANK_REP_REGION"/>
    <property type="match status" value="2"/>
</dbReference>
<feature type="repeat" description="ANK" evidence="3">
    <location>
        <begin position="143"/>
        <end position="175"/>
    </location>
</feature>
<keyword evidence="2 3" id="KW-0040">ANK repeat</keyword>
<dbReference type="PROSITE" id="PS50088">
    <property type="entry name" value="ANK_REPEAT"/>
    <property type="match status" value="2"/>
</dbReference>
<comment type="caution">
    <text evidence="5">The sequence shown here is derived from an EMBL/GenBank/DDBJ whole genome shotgun (WGS) entry which is preliminary data.</text>
</comment>
<evidence type="ECO:0000256" key="1">
    <source>
        <dbReference type="ARBA" id="ARBA00022737"/>
    </source>
</evidence>
<gene>
    <name evidence="5" type="ORF">ABIE13_005055</name>
</gene>
<protein>
    <submittedName>
        <fullName evidence="5">Uncharacterized protein</fullName>
    </submittedName>
</protein>
<evidence type="ECO:0000256" key="4">
    <source>
        <dbReference type="SAM" id="MobiDB-lite"/>
    </source>
</evidence>
<dbReference type="InterPro" id="IPR050889">
    <property type="entry name" value="Dendritic_Spine_Reg/Scaffold"/>
</dbReference>
<evidence type="ECO:0000313" key="5">
    <source>
        <dbReference type="EMBL" id="MET4579918.1"/>
    </source>
</evidence>
<accession>A0ABV2QGA6</accession>
<name>A0ABV2QGA6_9BURK</name>
<feature type="region of interest" description="Disordered" evidence="4">
    <location>
        <begin position="1"/>
        <end position="50"/>
    </location>
</feature>
<dbReference type="InterPro" id="IPR002110">
    <property type="entry name" value="Ankyrin_rpt"/>
</dbReference>
<dbReference type="EMBL" id="JBEPSH010000012">
    <property type="protein sequence ID" value="MET4579918.1"/>
    <property type="molecule type" value="Genomic_DNA"/>
</dbReference>
<dbReference type="PANTHER" id="PTHR24166">
    <property type="entry name" value="ROLLING PEBBLES, ISOFORM B"/>
    <property type="match status" value="1"/>
</dbReference>
<dbReference type="Pfam" id="PF12796">
    <property type="entry name" value="Ank_2"/>
    <property type="match status" value="1"/>
</dbReference>
<sequence>MKEYFVPDFNSSHSAFPSYPLDSSGTHQPAPSQPQWGIPTPPDPEHTTASPYRGRFQVAENNGALNASLSNERFMFRLNEVNHFSGATPQIGPREYEYFGKPLDEAMRQAVLESDVDTLQAIRQQYPAPFSSQLSKLFSVDSGQRTFLMLAVELGDRKMVDYLLTLGAQVEQRDDYGRTALMIAAQKGNQEVVESLLKVEGIDIDGCDRKGTPALVYAAAADQTDIVDLLLRHRAGALKPYLIFDALYMAVSRKNLEMARLLNAVLPFDALVPRRD</sequence>
<reference evidence="5 6" key="1">
    <citation type="submission" date="2024-06" db="EMBL/GenBank/DDBJ databases">
        <title>Sorghum-associated microbial communities from plants grown in Nebraska, USA.</title>
        <authorList>
            <person name="Schachtman D."/>
        </authorList>
    </citation>
    <scope>NUCLEOTIDE SEQUENCE [LARGE SCALE GENOMIC DNA]</scope>
    <source>
        <strain evidence="5 6">2709</strain>
    </source>
</reference>
<dbReference type="PANTHER" id="PTHR24166:SF48">
    <property type="entry name" value="PROTEIN VAPYRIN"/>
    <property type="match status" value="1"/>
</dbReference>
<dbReference type="Gene3D" id="1.25.40.20">
    <property type="entry name" value="Ankyrin repeat-containing domain"/>
    <property type="match status" value="1"/>
</dbReference>
<dbReference type="Proteomes" id="UP001549320">
    <property type="component" value="Unassembled WGS sequence"/>
</dbReference>
<feature type="repeat" description="ANK" evidence="3">
    <location>
        <begin position="176"/>
        <end position="209"/>
    </location>
</feature>
<keyword evidence="6" id="KW-1185">Reference proteome</keyword>
<organism evidence="5 6">
    <name type="scientific">Ottowia thiooxydans</name>
    <dbReference type="NCBI Taxonomy" id="219182"/>
    <lineage>
        <taxon>Bacteria</taxon>
        <taxon>Pseudomonadati</taxon>
        <taxon>Pseudomonadota</taxon>
        <taxon>Betaproteobacteria</taxon>
        <taxon>Burkholderiales</taxon>
        <taxon>Comamonadaceae</taxon>
        <taxon>Ottowia</taxon>
    </lineage>
</organism>
<proteinExistence type="predicted"/>
<dbReference type="InterPro" id="IPR036770">
    <property type="entry name" value="Ankyrin_rpt-contain_sf"/>
</dbReference>